<evidence type="ECO:0000313" key="1">
    <source>
        <dbReference type="EMBL" id="CEK81120.1"/>
    </source>
</evidence>
<proteinExistence type="predicted"/>
<organism evidence="1">
    <name type="scientific">Arion vulgaris</name>
    <dbReference type="NCBI Taxonomy" id="1028688"/>
    <lineage>
        <taxon>Eukaryota</taxon>
        <taxon>Metazoa</taxon>
        <taxon>Spiralia</taxon>
        <taxon>Lophotrochozoa</taxon>
        <taxon>Mollusca</taxon>
        <taxon>Gastropoda</taxon>
        <taxon>Heterobranchia</taxon>
        <taxon>Euthyneura</taxon>
        <taxon>Panpulmonata</taxon>
        <taxon>Eupulmonata</taxon>
        <taxon>Stylommatophora</taxon>
        <taxon>Helicina</taxon>
        <taxon>Arionoidea</taxon>
        <taxon>Arionidae</taxon>
        <taxon>Arion</taxon>
    </lineage>
</organism>
<gene>
    <name evidence="1" type="primary">ORF124424</name>
</gene>
<protein>
    <submittedName>
        <fullName evidence="1">Uncharacterized protein</fullName>
    </submittedName>
</protein>
<name>A0A0B7AMG4_9EUPU</name>
<dbReference type="EMBL" id="HACG01034255">
    <property type="protein sequence ID" value="CEK81120.1"/>
    <property type="molecule type" value="Transcribed_RNA"/>
</dbReference>
<sequence>MFCSFLHTGEHSVHTRRQVNIQYTPADRLTPSKHLQALKHTLESHRQADHISHLPKDTHPITYSNIYDTYGDFSYY</sequence>
<reference evidence="1" key="1">
    <citation type="submission" date="2014-12" db="EMBL/GenBank/DDBJ databases">
        <title>Insight into the proteome of Arion vulgaris.</title>
        <authorList>
            <person name="Aradska J."/>
            <person name="Bulat T."/>
            <person name="Smidak R."/>
            <person name="Sarate P."/>
            <person name="Gangsoo J."/>
            <person name="Sialana F."/>
            <person name="Bilban M."/>
            <person name="Lubec G."/>
        </authorList>
    </citation>
    <scope>NUCLEOTIDE SEQUENCE</scope>
    <source>
        <tissue evidence="1">Skin</tissue>
    </source>
</reference>
<dbReference type="AlphaFoldDB" id="A0A0B7AMG4"/>
<accession>A0A0B7AMG4</accession>